<dbReference type="AlphaFoldDB" id="A0A7F8PVK7"/>
<sequence length="148" mass="17439">MHPPPPAAAAMDFSQNSLFGYMEDLQELTIIERPVRRSLKTPEEIERLTVDEDLSDIERAVYLLSAGQDIQGTSVIANLPFLMRQNPAETLRRVLPKVRVSWCEIRFEFTIFPVAHCHYQEEMSEFWMGDLLYLIVEWRKYYNTHFEL</sequence>
<protein>
    <submittedName>
        <fullName evidence="2">Serine/threonine-protein phosphatase 4 regulatory subunit 4-like</fullName>
    </submittedName>
</protein>
<evidence type="ECO:0000313" key="1">
    <source>
        <dbReference type="Proteomes" id="UP000245341"/>
    </source>
</evidence>
<dbReference type="Proteomes" id="UP000245341">
    <property type="component" value="Unplaced"/>
</dbReference>
<dbReference type="RefSeq" id="XP_030873035.1">
    <property type="nucleotide sequence ID" value="XM_031017175.1"/>
</dbReference>
<proteinExistence type="predicted"/>
<dbReference type="OrthoDB" id="9805456at2759"/>
<accession>A0A7F8PVK7</accession>
<evidence type="ECO:0000313" key="2">
    <source>
        <dbReference type="RefSeq" id="XP_030873035.1"/>
    </source>
</evidence>
<dbReference type="KEGG" id="lww:115936648"/>
<organism evidence="1 2">
    <name type="scientific">Leptonychotes weddellii</name>
    <name type="common">Weddell seal</name>
    <name type="synonym">Otaria weddellii</name>
    <dbReference type="NCBI Taxonomy" id="9713"/>
    <lineage>
        <taxon>Eukaryota</taxon>
        <taxon>Metazoa</taxon>
        <taxon>Chordata</taxon>
        <taxon>Craniata</taxon>
        <taxon>Vertebrata</taxon>
        <taxon>Euteleostomi</taxon>
        <taxon>Mammalia</taxon>
        <taxon>Eutheria</taxon>
        <taxon>Laurasiatheria</taxon>
        <taxon>Carnivora</taxon>
        <taxon>Caniformia</taxon>
        <taxon>Pinnipedia</taxon>
        <taxon>Phocidae</taxon>
        <taxon>Monachinae</taxon>
        <taxon>Lobodontini</taxon>
        <taxon>Leptonychotes</taxon>
    </lineage>
</organism>
<reference evidence="2" key="1">
    <citation type="submission" date="2025-08" db="UniProtKB">
        <authorList>
            <consortium name="RefSeq"/>
        </authorList>
    </citation>
    <scope>IDENTIFICATION</scope>
    <source>
        <tissue evidence="2">Liver</tissue>
    </source>
</reference>
<dbReference type="GO" id="GO:0005829">
    <property type="term" value="C:cytosol"/>
    <property type="evidence" value="ECO:0007669"/>
    <property type="project" value="TreeGrafter"/>
</dbReference>
<dbReference type="PANTHER" id="PTHR21467:SF0">
    <property type="entry name" value="SERINE_THREONINE-PROTEIN PHOSPHATASE 4 REGULATORY SUBUNIT 4"/>
    <property type="match status" value="1"/>
</dbReference>
<gene>
    <name evidence="2" type="primary">LOC115936648</name>
</gene>
<dbReference type="GeneID" id="115936648"/>
<dbReference type="PANTHER" id="PTHR21467">
    <property type="entry name" value="PROTEIN PHOSPHATASE 4 REGULATORY SUBUNIT 4 PPP4R4"/>
    <property type="match status" value="1"/>
</dbReference>
<keyword evidence="1" id="KW-1185">Reference proteome</keyword>
<dbReference type="GO" id="GO:0008287">
    <property type="term" value="C:protein serine/threonine phosphatase complex"/>
    <property type="evidence" value="ECO:0007669"/>
    <property type="project" value="TreeGrafter"/>
</dbReference>
<dbReference type="InterPro" id="IPR039918">
    <property type="entry name" value="PPP4R4"/>
</dbReference>
<name>A0A7F8PVK7_LEPWE</name>
<dbReference type="GO" id="GO:0019888">
    <property type="term" value="F:protein phosphatase regulator activity"/>
    <property type="evidence" value="ECO:0007669"/>
    <property type="project" value="TreeGrafter"/>
</dbReference>